<feature type="region of interest" description="Disordered" evidence="8">
    <location>
        <begin position="112"/>
        <end position="148"/>
    </location>
</feature>
<feature type="binding site" evidence="6">
    <location>
        <begin position="22"/>
        <end position="27"/>
    </location>
    <ligand>
        <name>ATP</name>
        <dbReference type="ChEBI" id="CHEBI:30616"/>
    </ligand>
</feature>
<dbReference type="InterPro" id="IPR023318">
    <property type="entry name" value="Ub_act_enz_dom_a_sf"/>
</dbReference>
<dbReference type="Pfam" id="PF00899">
    <property type="entry name" value="ThiF"/>
    <property type="match status" value="1"/>
</dbReference>
<keyword evidence="1 4" id="KW-0547">Nucleotide-binding</keyword>
<organism evidence="11 12">
    <name type="scientific">Caenorhabditis auriculariae</name>
    <dbReference type="NCBI Taxonomy" id="2777116"/>
    <lineage>
        <taxon>Eukaryota</taxon>
        <taxon>Metazoa</taxon>
        <taxon>Ecdysozoa</taxon>
        <taxon>Nematoda</taxon>
        <taxon>Chromadorea</taxon>
        <taxon>Rhabditida</taxon>
        <taxon>Rhabditina</taxon>
        <taxon>Rhabditomorpha</taxon>
        <taxon>Rhabditoidea</taxon>
        <taxon>Rhabditidae</taxon>
        <taxon>Peloderinae</taxon>
        <taxon>Caenorhabditis</taxon>
    </lineage>
</organism>
<evidence type="ECO:0000256" key="2">
    <source>
        <dbReference type="ARBA" id="ARBA00022786"/>
    </source>
</evidence>
<keyword evidence="4 7" id="KW-0479">Metal-binding</keyword>
<dbReference type="Gene3D" id="3.10.290.20">
    <property type="entry name" value="Ubiquitin-like 2 activating enzyme e1b. Chain: B, domain 3"/>
    <property type="match status" value="1"/>
</dbReference>
<dbReference type="GO" id="GO:0005524">
    <property type="term" value="F:ATP binding"/>
    <property type="evidence" value="ECO:0007669"/>
    <property type="project" value="UniProtKB-UniRule"/>
</dbReference>
<dbReference type="InterPro" id="IPR000594">
    <property type="entry name" value="ThiF_NAD_FAD-bd"/>
</dbReference>
<protein>
    <recommendedName>
        <fullName evidence="4">SUMO-activating enzyme subunit</fullName>
    </recommendedName>
</protein>
<evidence type="ECO:0000256" key="5">
    <source>
        <dbReference type="PIRSR" id="PIRSR039133-1"/>
    </source>
</evidence>
<comment type="similarity">
    <text evidence="4">Belongs to the ubiquitin-activating E1 family.</text>
</comment>
<evidence type="ECO:0000313" key="11">
    <source>
        <dbReference type="EMBL" id="CAD6197026.1"/>
    </source>
</evidence>
<proteinExistence type="inferred from homology"/>
<feature type="compositionally biased region" description="Basic and acidic residues" evidence="8">
    <location>
        <begin position="461"/>
        <end position="483"/>
    </location>
</feature>
<gene>
    <name evidence="11" type="ORF">CAUJ_LOCUS12936</name>
</gene>
<dbReference type="PANTHER" id="PTHR10953:SF5">
    <property type="entry name" value="SUMO-ACTIVATING ENZYME SUBUNIT 2"/>
    <property type="match status" value="1"/>
</dbReference>
<dbReference type="GO" id="GO:0019948">
    <property type="term" value="F:SUMO activating enzyme activity"/>
    <property type="evidence" value="ECO:0007669"/>
    <property type="project" value="UniProtKB-UniRule"/>
</dbReference>
<keyword evidence="4 7" id="KW-0862">Zinc</keyword>
<feature type="domain" description="Ubiquitin/SUMO-activating enzyme ubiquitin-like" evidence="10">
    <location>
        <begin position="373"/>
        <end position="455"/>
    </location>
</feature>
<evidence type="ECO:0000259" key="10">
    <source>
        <dbReference type="Pfam" id="PF14732"/>
    </source>
</evidence>
<dbReference type="AlphaFoldDB" id="A0A8S1HNU0"/>
<keyword evidence="12" id="KW-1185">Reference proteome</keyword>
<comment type="caution">
    <text evidence="11">The sequence shown here is derived from an EMBL/GenBank/DDBJ whole genome shotgun (WGS) entry which is preliminary data.</text>
</comment>
<keyword evidence="3 4" id="KW-0067">ATP-binding</keyword>
<name>A0A8S1HNU0_9PELO</name>
<dbReference type="GO" id="GO:0031510">
    <property type="term" value="C:SUMO activating enzyme complex"/>
    <property type="evidence" value="ECO:0007669"/>
    <property type="project" value="UniProtKB-UniRule"/>
</dbReference>
<dbReference type="InterPro" id="IPR030661">
    <property type="entry name" value="Uba2"/>
</dbReference>
<dbReference type="SUPFAM" id="SSF69572">
    <property type="entry name" value="Activating enzymes of the ubiquitin-like proteins"/>
    <property type="match status" value="1"/>
</dbReference>
<sequence length="597" mass="67007">MLENQRLRSLLKLLTWFLNALDNKTARVHVNRLCLACRIPLIESGSAGFYGQVSVILREKTECYECMEKPKQKTFPSCTIRNTPSEHIHCIVWSKHLFNQLFGEVDIDDDVSPDLEDDGAREDDPNASSNNNKNEQATENQENETETPAEVLKNGNGVQAMETDQNGASEEAKPANTRLWAEKVGYDPKKLFDKLFHTDINYLCKMDHLWKERKRPIAVEFEDVVAENEAPRSLSQVFDDLNHVWTRSECARVFAAAVESLRDRKIALGEHEILTWDKDDDDAMRFVAACANIRASLFSIQPKTSFDIKAMAGNIIPAIATTNAIVAGMMVTEALKIVDGDLEKVKNVFIARVPNMRGKILSDEAPQKPNPKFNPSDMTIKGLNDKVLKGALNMIAPDVMDLRTSNVIISSEEGETTDLETKKLAELSLGEGTMLECDDFVQKLTLKVILHSSPDLHGEDFEILRDSEKKKEEEETRKRKLSESEPGLSPPKKSKAEETNGEITVQKLKSHFFQSYSNLTFFLPQLRTRVQKSRMHRAASVLSTGDIKTQPALLGLTGPASNFFLCNVYGKDIGHSAPACHNFQFIRSYRTPFGASL</sequence>
<dbReference type="InterPro" id="IPR028077">
    <property type="entry name" value="UAE_UbL_dom"/>
</dbReference>
<feature type="region of interest" description="Disordered" evidence="8">
    <location>
        <begin position="461"/>
        <end position="499"/>
    </location>
</feature>
<feature type="compositionally biased region" description="Low complexity" evidence="8">
    <location>
        <begin position="130"/>
        <end position="140"/>
    </location>
</feature>
<evidence type="ECO:0000256" key="4">
    <source>
        <dbReference type="PIRNR" id="PIRNR039133"/>
    </source>
</evidence>
<evidence type="ECO:0000256" key="6">
    <source>
        <dbReference type="PIRSR" id="PIRSR039133-2"/>
    </source>
</evidence>
<dbReference type="Gene3D" id="1.10.10.520">
    <property type="entry name" value="Ubiquitin activating enzymes (Uba3). Chain: B, domain 2"/>
    <property type="match status" value="1"/>
</dbReference>
<dbReference type="OrthoDB" id="10255449at2759"/>
<dbReference type="GO" id="GO:0016925">
    <property type="term" value="P:protein sumoylation"/>
    <property type="evidence" value="ECO:0007669"/>
    <property type="project" value="UniProtKB-UniRule"/>
</dbReference>
<dbReference type="GO" id="GO:0005737">
    <property type="term" value="C:cytoplasm"/>
    <property type="evidence" value="ECO:0007669"/>
    <property type="project" value="TreeGrafter"/>
</dbReference>
<dbReference type="Pfam" id="PF14732">
    <property type="entry name" value="UAE_UbL"/>
    <property type="match status" value="1"/>
</dbReference>
<comment type="subunit">
    <text evidence="4">Heterodimer.</text>
</comment>
<evidence type="ECO:0000259" key="9">
    <source>
        <dbReference type="Pfam" id="PF00899"/>
    </source>
</evidence>
<evidence type="ECO:0000256" key="8">
    <source>
        <dbReference type="SAM" id="MobiDB-lite"/>
    </source>
</evidence>
<dbReference type="PANTHER" id="PTHR10953">
    <property type="entry name" value="UBIQUITIN-ACTIVATING ENZYME E1"/>
    <property type="match status" value="1"/>
</dbReference>
<evidence type="ECO:0000256" key="3">
    <source>
        <dbReference type="ARBA" id="ARBA00022840"/>
    </source>
</evidence>
<dbReference type="EMBL" id="CAJGYM010000084">
    <property type="protein sequence ID" value="CAD6197026.1"/>
    <property type="molecule type" value="Genomic_DNA"/>
</dbReference>
<reference evidence="11" key="1">
    <citation type="submission" date="2020-10" db="EMBL/GenBank/DDBJ databases">
        <authorList>
            <person name="Kikuchi T."/>
        </authorList>
    </citation>
    <scope>NUCLEOTIDE SEQUENCE</scope>
    <source>
        <strain evidence="11">NKZ352</strain>
    </source>
</reference>
<keyword evidence="2 4" id="KW-0833">Ubl conjugation pathway</keyword>
<feature type="domain" description="THIF-type NAD/FAD binding fold" evidence="9">
    <location>
        <begin position="4"/>
        <end position="362"/>
    </location>
</feature>
<accession>A0A8S1HNU0</accession>
<dbReference type="Proteomes" id="UP000835052">
    <property type="component" value="Unassembled WGS sequence"/>
</dbReference>
<comment type="pathway">
    <text evidence="4">Protein modification; protein sumoylation.</text>
</comment>
<evidence type="ECO:0000313" key="12">
    <source>
        <dbReference type="Proteomes" id="UP000835052"/>
    </source>
</evidence>
<evidence type="ECO:0000256" key="1">
    <source>
        <dbReference type="ARBA" id="ARBA00022741"/>
    </source>
</evidence>
<dbReference type="InterPro" id="IPR045886">
    <property type="entry name" value="ThiF/MoeB/HesA"/>
</dbReference>
<dbReference type="GO" id="GO:0046872">
    <property type="term" value="F:metal ion binding"/>
    <property type="evidence" value="ECO:0007669"/>
    <property type="project" value="UniProtKB-KW"/>
</dbReference>
<dbReference type="PIRSF" id="PIRSF039133">
    <property type="entry name" value="SUMO_E1B"/>
    <property type="match status" value="1"/>
</dbReference>
<feature type="active site" description="Glycyl thioester intermediate" evidence="5">
    <location>
        <position position="78"/>
    </location>
</feature>
<evidence type="ECO:0000256" key="7">
    <source>
        <dbReference type="PIRSR" id="PIRSR039133-3"/>
    </source>
</evidence>
<dbReference type="InterPro" id="IPR035985">
    <property type="entry name" value="Ubiquitin-activating_enz"/>
</dbReference>
<feature type="compositionally biased region" description="Acidic residues" evidence="8">
    <location>
        <begin position="112"/>
        <end position="121"/>
    </location>
</feature>
<feature type="binding site" evidence="7">
    <location>
        <position position="66"/>
    </location>
    <ligand>
        <name>Zn(2+)</name>
        <dbReference type="ChEBI" id="CHEBI:29105"/>
    </ligand>
</feature>
<feature type="binding site" evidence="7">
    <location>
        <position position="63"/>
    </location>
    <ligand>
        <name>Zn(2+)</name>
        <dbReference type="ChEBI" id="CHEBI:29105"/>
    </ligand>
</feature>